<evidence type="ECO:0000313" key="4">
    <source>
        <dbReference type="Proteomes" id="UP000282086"/>
    </source>
</evidence>
<dbReference type="AlphaFoldDB" id="A0A447N038"/>
<keyword evidence="2" id="KW-0732">Signal</keyword>
<reference evidence="3 4" key="1">
    <citation type="submission" date="2018-12" db="EMBL/GenBank/DDBJ databases">
        <authorList>
            <consortium name="Pathogen Informatics"/>
        </authorList>
    </citation>
    <scope>NUCLEOTIDE SEQUENCE [LARGE SCALE GENOMIC DNA]</scope>
    <source>
        <strain evidence="3 4">NCTC129</strain>
    </source>
</reference>
<sequence>MKRNNKSAIALIALSLLALSSGAAFAGHHWGNNDGMWQQGGSPLTTEQQATAQKIYDDYYTQTSALRQQLISKRYEYNALLTASSPDTAKINAVAKEMESLGQKLDEQRVKRDVADGAGWHTTRRRNGLWRLRRLWRRLSSRRRSHGYGKLVKHVCRMAASPSGIPSKAFRLRLPVTKI</sequence>
<keyword evidence="2" id="KW-0574">Periplasm</keyword>
<evidence type="ECO:0000256" key="2">
    <source>
        <dbReference type="RuleBase" id="RU366051"/>
    </source>
</evidence>
<feature type="chain" id="PRO_5022271729" description="Zinc resistance-associated protein" evidence="2">
    <location>
        <begin position="27"/>
        <end position="179"/>
    </location>
</feature>
<comment type="similarity">
    <text evidence="1 2">Belongs to the ZraP family.</text>
</comment>
<gene>
    <name evidence="3" type="primary">zraP</name>
    <name evidence="3" type="ORF">NCTC129_02829</name>
</gene>
<comment type="function">
    <text evidence="2">Part of the Zra signaling pathway, an envelope stress response (ESR) system composed of the periplasmic accessory protein ZraP, the histidine kinase ZraS and the transcriptional regulator ZraR. The ZraPSR system contributes to antibiotic resistance and is important for membrane integrity in the presence of membrane-targeting biocides. ZraP acts as a modulator which has both a regulatory and a chaperone function. The zinc-bound form of ZraP modulates the response of the ZraPSR system by inhibiting the expression of the zra genes, probably by interacting with ZraS.</text>
</comment>
<comment type="subcellular location">
    <subcellularLocation>
        <location evidence="2">Periplasm</location>
    </subcellularLocation>
</comment>
<name>A0A447N038_SALET</name>
<dbReference type="GO" id="GO:0042597">
    <property type="term" value="C:periplasmic space"/>
    <property type="evidence" value="ECO:0007669"/>
    <property type="project" value="UniProtKB-SubCell"/>
</dbReference>
<dbReference type="Gene3D" id="1.20.120.1490">
    <property type="match status" value="1"/>
</dbReference>
<evidence type="ECO:0000313" key="3">
    <source>
        <dbReference type="EMBL" id="VDZ96658.1"/>
    </source>
</evidence>
<dbReference type="Proteomes" id="UP000282086">
    <property type="component" value="Chromosome"/>
</dbReference>
<dbReference type="InterPro" id="IPR025961">
    <property type="entry name" value="Metal_resist"/>
</dbReference>
<dbReference type="EMBL" id="LR134140">
    <property type="protein sequence ID" value="VDZ96658.1"/>
    <property type="molecule type" value="Genomic_DNA"/>
</dbReference>
<protein>
    <recommendedName>
        <fullName evidence="2">Zinc resistance-associated protein</fullName>
    </recommendedName>
</protein>
<dbReference type="NCBIfam" id="NF008584">
    <property type="entry name" value="PRK11546.1"/>
    <property type="match status" value="1"/>
</dbReference>
<dbReference type="Pfam" id="PF13801">
    <property type="entry name" value="Metal_resist"/>
    <property type="match status" value="1"/>
</dbReference>
<feature type="signal peptide" evidence="2">
    <location>
        <begin position="1"/>
        <end position="26"/>
    </location>
</feature>
<accession>A0A447N038</accession>
<keyword evidence="2" id="KW-0862">Zinc</keyword>
<organism evidence="3 4">
    <name type="scientific">Salmonella enterica I</name>
    <dbReference type="NCBI Taxonomy" id="59201"/>
    <lineage>
        <taxon>Bacteria</taxon>
        <taxon>Pseudomonadati</taxon>
        <taxon>Pseudomonadota</taxon>
        <taxon>Gammaproteobacteria</taxon>
        <taxon>Enterobacterales</taxon>
        <taxon>Enterobacteriaceae</taxon>
        <taxon>Salmonella</taxon>
    </lineage>
</organism>
<evidence type="ECO:0000256" key="1">
    <source>
        <dbReference type="ARBA" id="ARBA00044945"/>
    </source>
</evidence>
<proteinExistence type="inferred from homology"/>